<keyword evidence="1" id="KW-0732">Signal</keyword>
<comment type="caution">
    <text evidence="2">The sequence shown here is derived from an EMBL/GenBank/DDBJ whole genome shotgun (WGS) entry which is preliminary data.</text>
</comment>
<keyword evidence="3" id="KW-1185">Reference proteome</keyword>
<evidence type="ECO:0008006" key="4">
    <source>
        <dbReference type="Google" id="ProtNLM"/>
    </source>
</evidence>
<proteinExistence type="predicted"/>
<dbReference type="RefSeq" id="WP_055143438.1">
    <property type="nucleotide sequence ID" value="NZ_JXSZ01000005.1"/>
</dbReference>
<evidence type="ECO:0000256" key="1">
    <source>
        <dbReference type="SAM" id="SignalP"/>
    </source>
</evidence>
<dbReference type="OrthoDB" id="965986at2"/>
<protein>
    <recommendedName>
        <fullName evidence="4">Viral A-type inclusion protein</fullName>
    </recommendedName>
</protein>
<name>A0A0P7BWH4_9BACT</name>
<evidence type="ECO:0000313" key="2">
    <source>
        <dbReference type="EMBL" id="KPM49306.1"/>
    </source>
</evidence>
<feature type="chain" id="PRO_5006136341" description="Viral A-type inclusion protein" evidence="1">
    <location>
        <begin position="23"/>
        <end position="143"/>
    </location>
</feature>
<dbReference type="AlphaFoldDB" id="A0A0P7BWH4"/>
<evidence type="ECO:0000313" key="3">
    <source>
        <dbReference type="Proteomes" id="UP000050454"/>
    </source>
</evidence>
<reference evidence="2 3" key="1">
    <citation type="submission" date="2015-07" db="EMBL/GenBank/DDBJ databases">
        <title>The draft genome sequence of Leadbetterella sp. JN14-9.</title>
        <authorList>
            <person name="Liu Y."/>
            <person name="Du J."/>
            <person name="Shao Z."/>
        </authorList>
    </citation>
    <scope>NUCLEOTIDE SEQUENCE [LARGE SCALE GENOMIC DNA]</scope>
    <source>
        <strain evidence="2 3">JN14-9</strain>
    </source>
</reference>
<feature type="signal peptide" evidence="1">
    <location>
        <begin position="1"/>
        <end position="22"/>
    </location>
</feature>
<gene>
    <name evidence="2" type="ORF">AFM12_01390</name>
</gene>
<organism evidence="2 3">
    <name type="scientific">Jiulongibacter sediminis</name>
    <dbReference type="NCBI Taxonomy" id="1605367"/>
    <lineage>
        <taxon>Bacteria</taxon>
        <taxon>Pseudomonadati</taxon>
        <taxon>Bacteroidota</taxon>
        <taxon>Cytophagia</taxon>
        <taxon>Cytophagales</taxon>
        <taxon>Leadbetterellaceae</taxon>
        <taxon>Jiulongibacter</taxon>
    </lineage>
</organism>
<dbReference type="STRING" id="1605367.AFM12_01390"/>
<sequence length="143" mass="16308">MKRVIVFLFSILFLTACGGANSELDQKLETLNKELLEGHDLVMPKSMKLPKVKASILELIKDLPEEDERVAKGRSIAFELTKANDDMYNWMDNYANARLKTEDPNSQLELYERLKEEIASIGDHTNEAMQKAEQFISENEAAE</sequence>
<dbReference type="Proteomes" id="UP000050454">
    <property type="component" value="Unassembled WGS sequence"/>
</dbReference>
<dbReference type="EMBL" id="LGTQ01000005">
    <property type="protein sequence ID" value="KPM49306.1"/>
    <property type="molecule type" value="Genomic_DNA"/>
</dbReference>
<accession>A0A0P7BWH4</accession>
<dbReference type="PROSITE" id="PS51257">
    <property type="entry name" value="PROKAR_LIPOPROTEIN"/>
    <property type="match status" value="1"/>
</dbReference>